<evidence type="ECO:0000313" key="5">
    <source>
        <dbReference type="Proteomes" id="UP000545490"/>
    </source>
</evidence>
<evidence type="ECO:0000313" key="2">
    <source>
        <dbReference type="EMBL" id="MBB3914561.1"/>
    </source>
</evidence>
<organism evidence="2 5">
    <name type="scientific">Rhizobium fabae</name>
    <dbReference type="NCBI Taxonomy" id="573179"/>
    <lineage>
        <taxon>Bacteria</taxon>
        <taxon>Pseudomonadati</taxon>
        <taxon>Pseudomonadota</taxon>
        <taxon>Alphaproteobacteria</taxon>
        <taxon>Hyphomicrobiales</taxon>
        <taxon>Rhizobiaceae</taxon>
        <taxon>Rhizobium/Agrobacterium group</taxon>
        <taxon>Rhizobium</taxon>
    </lineage>
</organism>
<dbReference type="EMBL" id="RJJU01000004">
    <property type="protein sequence ID" value="RUM14526.1"/>
    <property type="molecule type" value="Genomic_DNA"/>
</dbReference>
<accession>A0A7W6B465</accession>
<dbReference type="InterPro" id="IPR013813">
    <property type="entry name" value="Endoribo_LPSP/chorism_mut-like"/>
</dbReference>
<proteinExistence type="predicted"/>
<reference evidence="3 4" key="1">
    <citation type="submission" date="2018-11" db="EMBL/GenBank/DDBJ databases">
        <authorList>
            <person name="Huo Y."/>
        </authorList>
    </citation>
    <scope>NUCLEOTIDE SEQUENCE [LARGE SCALE GENOMIC DNA]</scope>
    <source>
        <strain evidence="3 4">CCBAU 33202</strain>
    </source>
</reference>
<name>A0A7W6B465_9HYPH</name>
<comment type="caution">
    <text evidence="2">The sequence shown here is derived from an EMBL/GenBank/DDBJ whole genome shotgun (WGS) entry which is preliminary data.</text>
</comment>
<dbReference type="AlphaFoldDB" id="A0A7W6B465"/>
<evidence type="ECO:0000313" key="4">
    <source>
        <dbReference type="Proteomes" id="UP000272004"/>
    </source>
</evidence>
<dbReference type="SUPFAM" id="SSF55298">
    <property type="entry name" value="YjgF-like"/>
    <property type="match status" value="1"/>
</dbReference>
<reference evidence="2 5" key="2">
    <citation type="submission" date="2020-08" db="EMBL/GenBank/DDBJ databases">
        <title>Genomic Encyclopedia of Type Strains, Phase IV (KMG-IV): sequencing the most valuable type-strain genomes for metagenomic binning, comparative biology and taxonomic classification.</title>
        <authorList>
            <person name="Goeker M."/>
        </authorList>
    </citation>
    <scope>NUCLEOTIDE SEQUENCE [LARGE SCALE GENOMIC DNA]</scope>
    <source>
        <strain evidence="2 5">DSM 19331</strain>
    </source>
</reference>
<dbReference type="PANTHER" id="PTHR43760">
    <property type="entry name" value="ENDORIBONUCLEASE-RELATED"/>
    <property type="match status" value="1"/>
</dbReference>
<keyword evidence="4" id="KW-1185">Reference proteome</keyword>
<dbReference type="PANTHER" id="PTHR43760:SF1">
    <property type="entry name" value="ENDORIBONUCLEASE L-PSP_CHORISMATE MUTASE-LIKE DOMAIN-CONTAINING PROTEIN"/>
    <property type="match status" value="1"/>
</dbReference>
<evidence type="ECO:0000313" key="3">
    <source>
        <dbReference type="EMBL" id="RUM14526.1"/>
    </source>
</evidence>
<dbReference type="RefSeq" id="WP_126823998.1">
    <property type="nucleotide sequence ID" value="NZ_JACIDG010000004.1"/>
</dbReference>
<dbReference type="Gene3D" id="3.30.1330.40">
    <property type="entry name" value="RutC-like"/>
    <property type="match status" value="1"/>
</dbReference>
<protein>
    <submittedName>
        <fullName evidence="2">Enamine deaminase RidA (YjgF/YER057c/UK114 family)</fullName>
    </submittedName>
    <submittedName>
        <fullName evidence="3">RidA family protein</fullName>
    </submittedName>
</protein>
<dbReference type="Pfam" id="PF14588">
    <property type="entry name" value="YjgF_endoribonc"/>
    <property type="match status" value="1"/>
</dbReference>
<dbReference type="Proteomes" id="UP000272004">
    <property type="component" value="Unassembled WGS sequence"/>
</dbReference>
<gene>
    <name evidence="3" type="ORF">EFB14_07295</name>
    <name evidence="2" type="ORF">GGQ65_001843</name>
</gene>
<feature type="domain" description="Endoribonuclease L-PSP/chorismate mutase-like" evidence="1">
    <location>
        <begin position="6"/>
        <end position="126"/>
    </location>
</feature>
<dbReference type="InterPro" id="IPR035959">
    <property type="entry name" value="RutC-like_sf"/>
</dbReference>
<dbReference type="Proteomes" id="UP000545490">
    <property type="component" value="Unassembled WGS sequence"/>
</dbReference>
<evidence type="ECO:0000259" key="1">
    <source>
        <dbReference type="Pfam" id="PF14588"/>
    </source>
</evidence>
<sequence length="151" mass="16253">MSISNRIAELKLELPIVKAPAANYANAVRSGSYVYCSGTVPVTPEGEIPKGKVGRDLTTEQGAEHARYVGLHLLSILKEEVGNLDRVKRVVKILGMVNATPDFDEHSKVINGCSDLFESVFGVKHARSAVGMGSLPFGISVEIEAIFELVD</sequence>
<dbReference type="CDD" id="cd02199">
    <property type="entry name" value="YjgF_YER057c_UK114_like_1"/>
    <property type="match status" value="1"/>
</dbReference>
<dbReference type="EMBL" id="JACIDG010000004">
    <property type="protein sequence ID" value="MBB3914561.1"/>
    <property type="molecule type" value="Genomic_DNA"/>
</dbReference>